<sequence>MEWFGDSSAGTDALLWLTVIVSVLTVAGIALFAFRNRWAWLPPAAGFLHFLVLNSASGPAQLGFGDLLLPAVCVYGFLRWQHDRAANEGVLPLRRATPEEWGIGAGLLVLFALIKGFSGLELLAVIGPELILNAVLSSLPLVVYLGLAHGIADAWTAGVAFGLLNLGNATAAGTPRIALVYAAAAVGLYVLGLIKWRTALEAQDRPRELASTASR</sequence>
<evidence type="ECO:0000313" key="6">
    <source>
        <dbReference type="EMBL" id="GLB67625.1"/>
    </source>
</evidence>
<name>A0ABQ5MUG3_9MICC</name>
<keyword evidence="2 5" id="KW-0812">Transmembrane</keyword>
<feature type="transmembrane region" description="Helical" evidence="5">
    <location>
        <begin position="101"/>
        <end position="118"/>
    </location>
</feature>
<protein>
    <submittedName>
        <fullName evidence="6">Uncharacterized protein</fullName>
    </submittedName>
</protein>
<keyword evidence="4 5" id="KW-0472">Membrane</keyword>
<reference evidence="6 7" key="1">
    <citation type="journal article" date="2023" name="Int. J. Syst. Evol. Microbiol.">
        <title>Arthrobacter mangrovi sp. nov., an actinobacterium isolated from the rhizosphere of a mangrove.</title>
        <authorList>
            <person name="Hamada M."/>
            <person name="Saitou S."/>
            <person name="Enomoto N."/>
            <person name="Nanri K."/>
            <person name="Hidaka K."/>
            <person name="Miura T."/>
            <person name="Tamura T."/>
        </authorList>
    </citation>
    <scope>NUCLEOTIDE SEQUENCE [LARGE SCALE GENOMIC DNA]</scope>
    <source>
        <strain evidence="6 7">NBRC 112813</strain>
    </source>
</reference>
<feature type="transmembrane region" description="Helical" evidence="5">
    <location>
        <begin position="13"/>
        <end position="32"/>
    </location>
</feature>
<accession>A0ABQ5MUG3</accession>
<comment type="subcellular location">
    <subcellularLocation>
        <location evidence="1">Membrane</location>
        <topology evidence="1">Multi-pass membrane protein</topology>
    </subcellularLocation>
</comment>
<evidence type="ECO:0000256" key="4">
    <source>
        <dbReference type="ARBA" id="ARBA00023136"/>
    </source>
</evidence>
<dbReference type="RefSeq" id="WP_264795735.1">
    <property type="nucleotide sequence ID" value="NZ_BRVS01000008.1"/>
</dbReference>
<evidence type="ECO:0000313" key="7">
    <source>
        <dbReference type="Proteomes" id="UP001209654"/>
    </source>
</evidence>
<evidence type="ECO:0000256" key="5">
    <source>
        <dbReference type="SAM" id="Phobius"/>
    </source>
</evidence>
<comment type="caution">
    <text evidence="6">The sequence shown here is derived from an EMBL/GenBank/DDBJ whole genome shotgun (WGS) entry which is preliminary data.</text>
</comment>
<dbReference type="Pfam" id="PF04973">
    <property type="entry name" value="NMN_transporter"/>
    <property type="match status" value="1"/>
</dbReference>
<evidence type="ECO:0000256" key="1">
    <source>
        <dbReference type="ARBA" id="ARBA00004141"/>
    </source>
</evidence>
<organism evidence="6 7">
    <name type="scientific">Arthrobacter mangrovi</name>
    <dbReference type="NCBI Taxonomy" id="2966350"/>
    <lineage>
        <taxon>Bacteria</taxon>
        <taxon>Bacillati</taxon>
        <taxon>Actinomycetota</taxon>
        <taxon>Actinomycetes</taxon>
        <taxon>Micrococcales</taxon>
        <taxon>Micrococcaceae</taxon>
        <taxon>Arthrobacter</taxon>
    </lineage>
</organism>
<dbReference type="Proteomes" id="UP001209654">
    <property type="component" value="Unassembled WGS sequence"/>
</dbReference>
<evidence type="ECO:0000256" key="3">
    <source>
        <dbReference type="ARBA" id="ARBA00022989"/>
    </source>
</evidence>
<evidence type="ECO:0000256" key="2">
    <source>
        <dbReference type="ARBA" id="ARBA00022692"/>
    </source>
</evidence>
<dbReference type="EMBL" id="BRVS01000008">
    <property type="protein sequence ID" value="GLB67625.1"/>
    <property type="molecule type" value="Genomic_DNA"/>
</dbReference>
<dbReference type="InterPro" id="IPR006419">
    <property type="entry name" value="NMN_transpt_PnuC"/>
</dbReference>
<feature type="transmembrane region" description="Helical" evidence="5">
    <location>
        <begin position="178"/>
        <end position="196"/>
    </location>
</feature>
<keyword evidence="7" id="KW-1185">Reference proteome</keyword>
<proteinExistence type="predicted"/>
<feature type="transmembrane region" description="Helical" evidence="5">
    <location>
        <begin position="130"/>
        <end position="147"/>
    </location>
</feature>
<keyword evidence="3 5" id="KW-1133">Transmembrane helix</keyword>
<gene>
    <name evidence="6" type="ORF">AHIS1636_20650</name>
</gene>